<dbReference type="AlphaFoldDB" id="A0A0F9W0P8"/>
<gene>
    <name evidence="1" type="ORF">LCGC14_0342540</name>
</gene>
<evidence type="ECO:0000313" key="1">
    <source>
        <dbReference type="EMBL" id="KKN79236.1"/>
    </source>
</evidence>
<name>A0A0F9W0P8_9ZZZZ</name>
<comment type="caution">
    <text evidence="1">The sequence shown here is derived from an EMBL/GenBank/DDBJ whole genome shotgun (WGS) entry which is preliminary data.</text>
</comment>
<sequence length="154" mass="18339">MENLLGQKLFTLNGENLIIRFNRELLEVFTNMRSHPNTFSRCWFSTYPYRRLGENLIYAKNHFNIKFAAGSSTLWIRANVKYDAKIGGWWYDVSEWYSLHDGREYNKNMTINDLLTIFKRHKIDTKIDFNRGTVETLTELKGNHYTRNGYNMPP</sequence>
<organism evidence="1">
    <name type="scientific">marine sediment metagenome</name>
    <dbReference type="NCBI Taxonomy" id="412755"/>
    <lineage>
        <taxon>unclassified sequences</taxon>
        <taxon>metagenomes</taxon>
        <taxon>ecological metagenomes</taxon>
    </lineage>
</organism>
<dbReference type="EMBL" id="LAZR01000251">
    <property type="protein sequence ID" value="KKN79236.1"/>
    <property type="molecule type" value="Genomic_DNA"/>
</dbReference>
<proteinExistence type="predicted"/>
<protein>
    <submittedName>
        <fullName evidence="1">Uncharacterized protein</fullName>
    </submittedName>
</protein>
<accession>A0A0F9W0P8</accession>
<reference evidence="1" key="1">
    <citation type="journal article" date="2015" name="Nature">
        <title>Complex archaea that bridge the gap between prokaryotes and eukaryotes.</title>
        <authorList>
            <person name="Spang A."/>
            <person name="Saw J.H."/>
            <person name="Jorgensen S.L."/>
            <person name="Zaremba-Niedzwiedzka K."/>
            <person name="Martijn J."/>
            <person name="Lind A.E."/>
            <person name="van Eijk R."/>
            <person name="Schleper C."/>
            <person name="Guy L."/>
            <person name="Ettema T.J."/>
        </authorList>
    </citation>
    <scope>NUCLEOTIDE SEQUENCE</scope>
</reference>